<evidence type="ECO:0000313" key="9">
    <source>
        <dbReference type="Proteomes" id="UP001519332"/>
    </source>
</evidence>
<evidence type="ECO:0000259" key="7">
    <source>
        <dbReference type="PROSITE" id="PS51012"/>
    </source>
</evidence>
<evidence type="ECO:0000256" key="5">
    <source>
        <dbReference type="ARBA" id="ARBA00023251"/>
    </source>
</evidence>
<proteinExistence type="inferred from homology"/>
<dbReference type="Proteomes" id="UP001519332">
    <property type="component" value="Unassembled WGS sequence"/>
</dbReference>
<comment type="similarity">
    <text evidence="6">Belongs to the ABC-2 integral membrane protein family.</text>
</comment>
<dbReference type="PROSITE" id="PS51012">
    <property type="entry name" value="ABC_TM2"/>
    <property type="match status" value="1"/>
</dbReference>
<dbReference type="PANTHER" id="PTHR43229">
    <property type="entry name" value="NODULATION PROTEIN J"/>
    <property type="match status" value="1"/>
</dbReference>
<feature type="transmembrane region" description="Helical" evidence="6">
    <location>
        <begin position="228"/>
        <end position="246"/>
    </location>
</feature>
<feature type="transmembrane region" description="Helical" evidence="6">
    <location>
        <begin position="21"/>
        <end position="46"/>
    </location>
</feature>
<dbReference type="PANTHER" id="PTHR43229:SF2">
    <property type="entry name" value="NODULATION PROTEIN J"/>
    <property type="match status" value="1"/>
</dbReference>
<feature type="transmembrane region" description="Helical" evidence="6">
    <location>
        <begin position="141"/>
        <end position="165"/>
    </location>
</feature>
<reference evidence="8 9" key="1">
    <citation type="submission" date="2021-03" db="EMBL/GenBank/DDBJ databases">
        <title>Sequencing the genomes of 1000 actinobacteria strains.</title>
        <authorList>
            <person name="Klenk H.-P."/>
        </authorList>
    </citation>
    <scope>NUCLEOTIDE SEQUENCE [LARGE SCALE GENOMIC DNA]</scope>
    <source>
        <strain evidence="8 9">DSM 46670</strain>
    </source>
</reference>
<dbReference type="PIRSF" id="PIRSF006648">
    <property type="entry name" value="DrrB"/>
    <property type="match status" value="1"/>
</dbReference>
<keyword evidence="3 6" id="KW-1133">Transmembrane helix</keyword>
<name>A0ABS4T6C2_9PSEU</name>
<feature type="transmembrane region" description="Helical" evidence="6">
    <location>
        <begin position="58"/>
        <end position="82"/>
    </location>
</feature>
<organism evidence="8 9">
    <name type="scientific">Kibdelosporangium banguiense</name>
    <dbReference type="NCBI Taxonomy" id="1365924"/>
    <lineage>
        <taxon>Bacteria</taxon>
        <taxon>Bacillati</taxon>
        <taxon>Actinomycetota</taxon>
        <taxon>Actinomycetes</taxon>
        <taxon>Pseudonocardiales</taxon>
        <taxon>Pseudonocardiaceae</taxon>
        <taxon>Kibdelosporangium</taxon>
    </lineage>
</organism>
<keyword evidence="6" id="KW-0813">Transport</keyword>
<evidence type="ECO:0000256" key="3">
    <source>
        <dbReference type="ARBA" id="ARBA00022989"/>
    </source>
</evidence>
<keyword evidence="2 6" id="KW-0812">Transmembrane</keyword>
<evidence type="ECO:0000256" key="2">
    <source>
        <dbReference type="ARBA" id="ARBA00022692"/>
    </source>
</evidence>
<protein>
    <recommendedName>
        <fullName evidence="6">Transport permease protein</fullName>
    </recommendedName>
</protein>
<feature type="domain" description="ABC transmembrane type-2" evidence="7">
    <location>
        <begin position="25"/>
        <end position="253"/>
    </location>
</feature>
<dbReference type="RefSeq" id="WP_307854873.1">
    <property type="nucleotide sequence ID" value="NZ_JAGINW010000001.1"/>
</dbReference>
<dbReference type="InterPro" id="IPR013525">
    <property type="entry name" value="ABC2_TM"/>
</dbReference>
<keyword evidence="9" id="KW-1185">Reference proteome</keyword>
<comment type="subcellular location">
    <subcellularLocation>
        <location evidence="6">Cell membrane</location>
        <topology evidence="6">Multi-pass membrane protein</topology>
    </subcellularLocation>
    <subcellularLocation>
        <location evidence="1">Membrane</location>
        <topology evidence="1">Multi-pass membrane protein</topology>
    </subcellularLocation>
</comment>
<feature type="transmembrane region" description="Helical" evidence="6">
    <location>
        <begin position="103"/>
        <end position="129"/>
    </location>
</feature>
<dbReference type="InterPro" id="IPR047817">
    <property type="entry name" value="ABC2_TM_bact-type"/>
</dbReference>
<dbReference type="InterPro" id="IPR000412">
    <property type="entry name" value="ABC_2_transport"/>
</dbReference>
<comment type="caution">
    <text evidence="8">The sequence shown here is derived from an EMBL/GenBank/DDBJ whole genome shotgun (WGS) entry which is preliminary data.</text>
</comment>
<keyword evidence="4 6" id="KW-0472">Membrane</keyword>
<gene>
    <name evidence="8" type="ORF">JOF56_000354</name>
</gene>
<evidence type="ECO:0000256" key="1">
    <source>
        <dbReference type="ARBA" id="ARBA00004141"/>
    </source>
</evidence>
<feature type="transmembrane region" description="Helical" evidence="6">
    <location>
        <begin position="172"/>
        <end position="190"/>
    </location>
</feature>
<evidence type="ECO:0000256" key="6">
    <source>
        <dbReference type="RuleBase" id="RU361157"/>
    </source>
</evidence>
<dbReference type="Pfam" id="PF01061">
    <property type="entry name" value="ABC2_membrane"/>
    <property type="match status" value="1"/>
</dbReference>
<evidence type="ECO:0000256" key="4">
    <source>
        <dbReference type="ARBA" id="ARBA00023136"/>
    </source>
</evidence>
<sequence length="256" mass="27054">MSTYALRDSGTMLRRNLKHSLRYPSLVISNVAVPVVMLLLFVGVFGGALSPGLGGLDYINYVAPGITLMSVTTATIGTAVSVSIDKGEGIMNRFRTMAISRAAVMTGHVLGGVIQTLISVALVIGVAVLMGFRPSATAVDWLAITGFLALTAFALTWMAAAIGLVAKGPESASNMPLPMTFLPMLGSGFVPTDSMPDTLGWFAANQPFTPINETLRGLLMGTPVGTNAWLAVAWCTGITIVGYLWARRAFHRMSTR</sequence>
<keyword evidence="6" id="KW-1003">Cell membrane</keyword>
<keyword evidence="5" id="KW-0046">Antibiotic resistance</keyword>
<dbReference type="InterPro" id="IPR051784">
    <property type="entry name" value="Nod_factor_ABC_transporter"/>
</dbReference>
<evidence type="ECO:0000313" key="8">
    <source>
        <dbReference type="EMBL" id="MBP2319969.1"/>
    </source>
</evidence>
<accession>A0ABS4T6C2</accession>
<dbReference type="EMBL" id="JAGINW010000001">
    <property type="protein sequence ID" value="MBP2319969.1"/>
    <property type="molecule type" value="Genomic_DNA"/>
</dbReference>